<dbReference type="InterPro" id="IPR003599">
    <property type="entry name" value="Ig_sub"/>
</dbReference>
<dbReference type="EMBL" id="JAODUP010000492">
    <property type="protein sequence ID" value="KAK2148527.1"/>
    <property type="molecule type" value="Genomic_DNA"/>
</dbReference>
<keyword evidence="4" id="KW-0325">Glycoprotein</keyword>
<evidence type="ECO:0000256" key="5">
    <source>
        <dbReference type="ARBA" id="ARBA00023319"/>
    </source>
</evidence>
<dbReference type="Pfam" id="PF13927">
    <property type="entry name" value="Ig_3"/>
    <property type="match status" value="2"/>
</dbReference>
<protein>
    <recommendedName>
        <fullName evidence="6">Ig-like domain-containing protein</fullName>
    </recommendedName>
</protein>
<dbReference type="SMART" id="SM00408">
    <property type="entry name" value="IGc2"/>
    <property type="match status" value="2"/>
</dbReference>
<evidence type="ECO:0000259" key="6">
    <source>
        <dbReference type="PROSITE" id="PS50835"/>
    </source>
</evidence>
<feature type="domain" description="Ig-like" evidence="6">
    <location>
        <begin position="113"/>
        <end position="189"/>
    </location>
</feature>
<dbReference type="Proteomes" id="UP001208570">
    <property type="component" value="Unassembled WGS sequence"/>
</dbReference>
<dbReference type="GO" id="GO:0005911">
    <property type="term" value="C:cell-cell junction"/>
    <property type="evidence" value="ECO:0007669"/>
    <property type="project" value="TreeGrafter"/>
</dbReference>
<dbReference type="InterPro" id="IPR007110">
    <property type="entry name" value="Ig-like_dom"/>
</dbReference>
<evidence type="ECO:0000256" key="2">
    <source>
        <dbReference type="ARBA" id="ARBA00023136"/>
    </source>
</evidence>
<keyword evidence="8" id="KW-1185">Reference proteome</keyword>
<proteinExistence type="predicted"/>
<keyword evidence="5" id="KW-0393">Immunoglobulin domain</keyword>
<keyword evidence="3" id="KW-1015">Disulfide bond</keyword>
<dbReference type="InterPro" id="IPR036179">
    <property type="entry name" value="Ig-like_dom_sf"/>
</dbReference>
<evidence type="ECO:0000256" key="1">
    <source>
        <dbReference type="ARBA" id="ARBA00004479"/>
    </source>
</evidence>
<dbReference type="InterPro" id="IPR036116">
    <property type="entry name" value="FN3_sf"/>
</dbReference>
<dbReference type="InterPro" id="IPR051275">
    <property type="entry name" value="Cell_adhesion_signaling"/>
</dbReference>
<dbReference type="PANTHER" id="PTHR11640:SF31">
    <property type="entry name" value="IRREGULAR CHIASM C-ROUGHEST PROTEIN-RELATED"/>
    <property type="match status" value="1"/>
</dbReference>
<dbReference type="PANTHER" id="PTHR11640">
    <property type="entry name" value="NEPHRIN"/>
    <property type="match status" value="1"/>
</dbReference>
<dbReference type="GO" id="GO:0050839">
    <property type="term" value="F:cell adhesion molecule binding"/>
    <property type="evidence" value="ECO:0007669"/>
    <property type="project" value="TreeGrafter"/>
</dbReference>
<accession>A0AAD9J8E8</accession>
<organism evidence="7 8">
    <name type="scientific">Paralvinella palmiformis</name>
    <dbReference type="NCBI Taxonomy" id="53620"/>
    <lineage>
        <taxon>Eukaryota</taxon>
        <taxon>Metazoa</taxon>
        <taxon>Spiralia</taxon>
        <taxon>Lophotrochozoa</taxon>
        <taxon>Annelida</taxon>
        <taxon>Polychaeta</taxon>
        <taxon>Sedentaria</taxon>
        <taxon>Canalipalpata</taxon>
        <taxon>Terebellida</taxon>
        <taxon>Terebelliformia</taxon>
        <taxon>Alvinellidae</taxon>
        <taxon>Paralvinella</taxon>
    </lineage>
</organism>
<keyword evidence="2" id="KW-0472">Membrane</keyword>
<name>A0AAD9J8E8_9ANNE</name>
<dbReference type="AlphaFoldDB" id="A0AAD9J8E8"/>
<comment type="caution">
    <text evidence="7">The sequence shown here is derived from an EMBL/GenBank/DDBJ whole genome shotgun (WGS) entry which is preliminary data.</text>
</comment>
<feature type="domain" description="Ig-like" evidence="6">
    <location>
        <begin position="6"/>
        <end position="102"/>
    </location>
</feature>
<sequence length="412" mass="46023">MVYVRPIMITKPSNTSADAELQTDLDVLCRVDGRPPPEVTWEFKGGPLPTSVVVKSEPVVHMEKVSMVSKRLTWSTNSTIEERRKTGGVYTCMAKVEDQDVRHNMKLDVHYGPYNVKIIPSGNVTRVENEDLKLICSARCNPECTYVWSKDGIPVSITNVLEFPAIAREDRGNYTCKASNGPSQRVEVYVEVFSPPFQPDDFHVTLVKPHSIIVNWIAGYNGGFKQVFVIKYTDVGTDHSLETPNIQDTDDDNPHEMEYNISNGISQGKRYKLELIAFNTVGKTVGNTILINTPGLAKFVGDPIIVLVKKYARIMFIVSGSATRITVENCAEESAMCAVEDILVPEKKRDPTDSSEILTDFTGNVELADSAAKTTQFKFWLYDGNELIHSNPTIVNIKKSGGTHRYFVFVFI</sequence>
<dbReference type="InterPro" id="IPR013783">
    <property type="entry name" value="Ig-like_fold"/>
</dbReference>
<evidence type="ECO:0000313" key="8">
    <source>
        <dbReference type="Proteomes" id="UP001208570"/>
    </source>
</evidence>
<dbReference type="InterPro" id="IPR003598">
    <property type="entry name" value="Ig_sub2"/>
</dbReference>
<evidence type="ECO:0000313" key="7">
    <source>
        <dbReference type="EMBL" id="KAK2148527.1"/>
    </source>
</evidence>
<comment type="subcellular location">
    <subcellularLocation>
        <location evidence="1">Membrane</location>
        <topology evidence="1">Single-pass type I membrane protein</topology>
    </subcellularLocation>
</comment>
<dbReference type="InterPro" id="IPR003961">
    <property type="entry name" value="FN3_dom"/>
</dbReference>
<dbReference type="CDD" id="cd00063">
    <property type="entry name" value="FN3"/>
    <property type="match status" value="1"/>
</dbReference>
<dbReference type="SMART" id="SM00409">
    <property type="entry name" value="IG"/>
    <property type="match status" value="1"/>
</dbReference>
<evidence type="ECO:0000256" key="3">
    <source>
        <dbReference type="ARBA" id="ARBA00023157"/>
    </source>
</evidence>
<dbReference type="SUPFAM" id="SSF49265">
    <property type="entry name" value="Fibronectin type III"/>
    <property type="match status" value="1"/>
</dbReference>
<evidence type="ECO:0000256" key="4">
    <source>
        <dbReference type="ARBA" id="ARBA00023180"/>
    </source>
</evidence>
<dbReference type="SUPFAM" id="SSF48726">
    <property type="entry name" value="Immunoglobulin"/>
    <property type="match status" value="2"/>
</dbReference>
<gene>
    <name evidence="7" type="ORF">LSH36_492g04001</name>
</gene>
<dbReference type="GO" id="GO:0098609">
    <property type="term" value="P:cell-cell adhesion"/>
    <property type="evidence" value="ECO:0007669"/>
    <property type="project" value="TreeGrafter"/>
</dbReference>
<dbReference type="GO" id="GO:0005886">
    <property type="term" value="C:plasma membrane"/>
    <property type="evidence" value="ECO:0007669"/>
    <property type="project" value="TreeGrafter"/>
</dbReference>
<dbReference type="PROSITE" id="PS50835">
    <property type="entry name" value="IG_LIKE"/>
    <property type="match status" value="2"/>
</dbReference>
<reference evidence="7" key="1">
    <citation type="journal article" date="2023" name="Mol. Biol. Evol.">
        <title>Third-Generation Sequencing Reveals the Adaptive Role of the Epigenome in Three Deep-Sea Polychaetes.</title>
        <authorList>
            <person name="Perez M."/>
            <person name="Aroh O."/>
            <person name="Sun Y."/>
            <person name="Lan Y."/>
            <person name="Juniper S.K."/>
            <person name="Young C.R."/>
            <person name="Angers B."/>
            <person name="Qian P.Y."/>
        </authorList>
    </citation>
    <scope>NUCLEOTIDE SEQUENCE</scope>
    <source>
        <strain evidence="7">P08H-3</strain>
    </source>
</reference>
<dbReference type="Gene3D" id="2.60.40.10">
    <property type="entry name" value="Immunoglobulins"/>
    <property type="match status" value="3"/>
</dbReference>